<dbReference type="InterPro" id="IPR018236">
    <property type="entry name" value="SAICAR_synthetase_CS"/>
</dbReference>
<evidence type="ECO:0000256" key="3">
    <source>
        <dbReference type="ARBA" id="ARBA00012217"/>
    </source>
</evidence>
<dbReference type="InterPro" id="IPR001636">
    <property type="entry name" value="SAICAR_synth"/>
</dbReference>
<evidence type="ECO:0000256" key="6">
    <source>
        <dbReference type="ARBA" id="ARBA00022741"/>
    </source>
</evidence>
<dbReference type="PROSITE" id="PS01057">
    <property type="entry name" value="SAICAR_SYNTHETASE_1"/>
    <property type="match status" value="1"/>
</dbReference>
<dbReference type="NCBIfam" id="TIGR00081">
    <property type="entry name" value="purC"/>
    <property type="match status" value="1"/>
</dbReference>
<evidence type="ECO:0000313" key="14">
    <source>
        <dbReference type="Proteomes" id="UP000270021"/>
    </source>
</evidence>
<dbReference type="GO" id="GO:0006189">
    <property type="term" value="P:'de novo' IMP biosynthetic process"/>
    <property type="evidence" value="ECO:0007669"/>
    <property type="project" value="UniProtKB-UniRule"/>
</dbReference>
<dbReference type="SUPFAM" id="SSF56104">
    <property type="entry name" value="SAICAR synthase-like"/>
    <property type="match status" value="1"/>
</dbReference>
<comment type="pathway">
    <text evidence="1 11">Purine metabolism; IMP biosynthesis via de novo pathway; 5-amino-1-(5-phospho-D-ribosyl)imidazole-4-carboxamide from 5-amino-1-(5-phospho-D-ribosyl)imidazole-4-carboxylate: step 1/2.</text>
</comment>
<reference evidence="13 14" key="1">
    <citation type="submission" date="2018-12" db="EMBL/GenBank/DDBJ databases">
        <title>Complete genome sequence of Flaviflexus salsibiostraticola KCTC 33148.</title>
        <authorList>
            <person name="Bae J.-W."/>
        </authorList>
    </citation>
    <scope>NUCLEOTIDE SEQUENCE [LARGE SCALE GENOMIC DNA]</scope>
    <source>
        <strain evidence="13 14">KCTC 33148</strain>
    </source>
</reference>
<dbReference type="RefSeq" id="WP_126040551.1">
    <property type="nucleotide sequence ID" value="NZ_CP034438.1"/>
</dbReference>
<name>A0A3Q8WTS3_9ACTO</name>
<dbReference type="OrthoDB" id="9801549at2"/>
<evidence type="ECO:0000313" key="13">
    <source>
        <dbReference type="EMBL" id="AZN30097.1"/>
    </source>
</evidence>
<dbReference type="Gene3D" id="3.30.200.20">
    <property type="entry name" value="Phosphorylase Kinase, domain 1"/>
    <property type="match status" value="1"/>
</dbReference>
<comment type="similarity">
    <text evidence="2 11">Belongs to the SAICAR synthetase family.</text>
</comment>
<proteinExistence type="inferred from homology"/>
<dbReference type="PANTHER" id="PTHR43700">
    <property type="entry name" value="PHOSPHORIBOSYLAMINOIMIDAZOLE-SUCCINOCARBOXAMIDE SYNTHASE"/>
    <property type="match status" value="1"/>
</dbReference>
<dbReference type="EMBL" id="CP034438">
    <property type="protein sequence ID" value="AZN30097.1"/>
    <property type="molecule type" value="Genomic_DNA"/>
</dbReference>
<dbReference type="GO" id="GO:0005737">
    <property type="term" value="C:cytoplasm"/>
    <property type="evidence" value="ECO:0007669"/>
    <property type="project" value="TreeGrafter"/>
</dbReference>
<dbReference type="Pfam" id="PF01259">
    <property type="entry name" value="SAICAR_synt"/>
    <property type="match status" value="1"/>
</dbReference>
<evidence type="ECO:0000256" key="4">
    <source>
        <dbReference type="ARBA" id="ARBA00016460"/>
    </source>
</evidence>
<sequence length="299" mass="33666">MNPSLNLPGWTHVKSGKVRDLYAPTELATHDGRDTVLIVASDRISAFDHVLPTPIPNKGKILTAMTLWWFEQLGDVTPNHFISTDVPEAVEGRAMITERLEMVPVECVVRGYITGSALSEYRKTGAVCGIELPDGLKDSDRLPEPIFTPAAKAEMGEHDENITFDRAEQMVGRDVARALRGTSIALYRRAREIAADRGIILADTKFEFGRRMQPGESGLVLGDEILTPDSSRFWDESEYVPGRPQPSLDKQYIRDWLTSDESGWDRVSQPPELPTHVVEKTKERYVRAYERLTGRTWED</sequence>
<evidence type="ECO:0000256" key="2">
    <source>
        <dbReference type="ARBA" id="ARBA00010190"/>
    </source>
</evidence>
<evidence type="ECO:0000256" key="10">
    <source>
        <dbReference type="ARBA" id="ARBA00048475"/>
    </source>
</evidence>
<gene>
    <name evidence="11" type="primary">purC</name>
    <name evidence="13" type="ORF">EJO69_07080</name>
</gene>
<dbReference type="PANTHER" id="PTHR43700:SF1">
    <property type="entry name" value="PHOSPHORIBOSYLAMINOIMIDAZOLE-SUCCINOCARBOXAMIDE SYNTHASE"/>
    <property type="match status" value="1"/>
</dbReference>
<dbReference type="KEGG" id="fsl:EJO69_07080"/>
<evidence type="ECO:0000256" key="8">
    <source>
        <dbReference type="ARBA" id="ARBA00022840"/>
    </source>
</evidence>
<dbReference type="GO" id="GO:0004639">
    <property type="term" value="F:phosphoribosylaminoimidazolesuccinocarboxamide synthase activity"/>
    <property type="evidence" value="ECO:0007669"/>
    <property type="project" value="UniProtKB-UniRule"/>
</dbReference>
<evidence type="ECO:0000256" key="7">
    <source>
        <dbReference type="ARBA" id="ARBA00022755"/>
    </source>
</evidence>
<dbReference type="EC" id="6.3.2.6" evidence="3 11"/>
<dbReference type="NCBIfam" id="NF010568">
    <property type="entry name" value="PRK13961.1"/>
    <property type="match status" value="1"/>
</dbReference>
<comment type="catalytic activity">
    <reaction evidence="10 11">
        <text>5-amino-1-(5-phospho-D-ribosyl)imidazole-4-carboxylate + L-aspartate + ATP = (2S)-2-[5-amino-1-(5-phospho-beta-D-ribosyl)imidazole-4-carboxamido]succinate + ADP + phosphate + 2 H(+)</text>
        <dbReference type="Rhea" id="RHEA:22628"/>
        <dbReference type="ChEBI" id="CHEBI:15378"/>
        <dbReference type="ChEBI" id="CHEBI:29991"/>
        <dbReference type="ChEBI" id="CHEBI:30616"/>
        <dbReference type="ChEBI" id="CHEBI:43474"/>
        <dbReference type="ChEBI" id="CHEBI:58443"/>
        <dbReference type="ChEBI" id="CHEBI:77657"/>
        <dbReference type="ChEBI" id="CHEBI:456216"/>
        <dbReference type="EC" id="6.3.2.6"/>
    </reaction>
</comment>
<dbReference type="CDD" id="cd01414">
    <property type="entry name" value="SAICAR_synt_Sc"/>
    <property type="match status" value="1"/>
</dbReference>
<evidence type="ECO:0000256" key="1">
    <source>
        <dbReference type="ARBA" id="ARBA00004672"/>
    </source>
</evidence>
<evidence type="ECO:0000259" key="12">
    <source>
        <dbReference type="Pfam" id="PF01259"/>
    </source>
</evidence>
<evidence type="ECO:0000256" key="5">
    <source>
        <dbReference type="ARBA" id="ARBA00022598"/>
    </source>
</evidence>
<organism evidence="13 14">
    <name type="scientific">Flaviflexus salsibiostraticola</name>
    <dbReference type="NCBI Taxonomy" id="1282737"/>
    <lineage>
        <taxon>Bacteria</taxon>
        <taxon>Bacillati</taxon>
        <taxon>Actinomycetota</taxon>
        <taxon>Actinomycetes</taxon>
        <taxon>Actinomycetales</taxon>
        <taxon>Actinomycetaceae</taxon>
        <taxon>Flaviflexus</taxon>
    </lineage>
</organism>
<dbReference type="PROSITE" id="PS01058">
    <property type="entry name" value="SAICAR_SYNTHETASE_2"/>
    <property type="match status" value="1"/>
</dbReference>
<dbReference type="AlphaFoldDB" id="A0A3Q8WTS3"/>
<evidence type="ECO:0000256" key="11">
    <source>
        <dbReference type="HAMAP-Rule" id="MF_00137"/>
    </source>
</evidence>
<keyword evidence="6 11" id="KW-0547">Nucleotide-binding</keyword>
<accession>A0A3Q8WTS3</accession>
<dbReference type="GO" id="GO:0005524">
    <property type="term" value="F:ATP binding"/>
    <property type="evidence" value="ECO:0007669"/>
    <property type="project" value="UniProtKB-KW"/>
</dbReference>
<dbReference type="FunFam" id="3.30.470.20:FF:000015">
    <property type="entry name" value="Phosphoribosylaminoimidazole-succinocarboxamide synthase"/>
    <property type="match status" value="1"/>
</dbReference>
<dbReference type="HAMAP" id="MF_00137">
    <property type="entry name" value="SAICAR_synth"/>
    <property type="match status" value="1"/>
</dbReference>
<evidence type="ECO:0000256" key="9">
    <source>
        <dbReference type="ARBA" id="ARBA00030409"/>
    </source>
</evidence>
<keyword evidence="8 11" id="KW-0067">ATP-binding</keyword>
<protein>
    <recommendedName>
        <fullName evidence="4 11">Phosphoribosylaminoimidazole-succinocarboxamide synthase</fullName>
        <ecNumber evidence="3 11">6.3.2.6</ecNumber>
    </recommendedName>
    <alternativeName>
        <fullName evidence="9 11">SAICAR synthetase</fullName>
    </alternativeName>
</protein>
<dbReference type="InterPro" id="IPR028923">
    <property type="entry name" value="SAICAR_synt/ADE2_N"/>
</dbReference>
<dbReference type="Gene3D" id="3.30.470.20">
    <property type="entry name" value="ATP-grasp fold, B domain"/>
    <property type="match status" value="1"/>
</dbReference>
<dbReference type="UniPathway" id="UPA00074">
    <property type="reaction ID" value="UER00131"/>
</dbReference>
<feature type="domain" description="SAICAR synthetase/ADE2 N-terminal" evidence="12">
    <location>
        <begin position="13"/>
        <end position="270"/>
    </location>
</feature>
<dbReference type="Proteomes" id="UP000270021">
    <property type="component" value="Chromosome"/>
</dbReference>
<keyword evidence="5 11" id="KW-0436">Ligase</keyword>
<keyword evidence="7 11" id="KW-0658">Purine biosynthesis</keyword>
<keyword evidence="14" id="KW-1185">Reference proteome</keyword>